<dbReference type="InterPro" id="IPR005630">
    <property type="entry name" value="Terpene_synthase_metal-bd"/>
</dbReference>
<evidence type="ECO:0000256" key="4">
    <source>
        <dbReference type="ARBA" id="ARBA00022842"/>
    </source>
</evidence>
<comment type="pathway">
    <text evidence="2">Secondary metabolite biosynthesis; terpenoid biosynthesis.</text>
</comment>
<dbReference type="PANTHER" id="PTHR31225:SF252">
    <property type="entry name" value="TERPENE SYNTHASE 12-RELATED"/>
    <property type="match status" value="1"/>
</dbReference>
<dbReference type="SUPFAM" id="SSF48239">
    <property type="entry name" value="Terpenoid cyclases/Protein prenyltransferases"/>
    <property type="match status" value="1"/>
</dbReference>
<name>A0A443NY58_9MAGN</name>
<evidence type="ECO:0000256" key="5">
    <source>
        <dbReference type="ARBA" id="ARBA00033744"/>
    </source>
</evidence>
<dbReference type="GO" id="GO:0000287">
    <property type="term" value="F:magnesium ion binding"/>
    <property type="evidence" value="ECO:0007669"/>
    <property type="project" value="InterPro"/>
</dbReference>
<dbReference type="Proteomes" id="UP000283530">
    <property type="component" value="Unassembled WGS sequence"/>
</dbReference>
<evidence type="ECO:0000259" key="7">
    <source>
        <dbReference type="Pfam" id="PF03936"/>
    </source>
</evidence>
<keyword evidence="4" id="KW-0460">Magnesium</keyword>
<evidence type="ECO:0000313" key="9">
    <source>
        <dbReference type="Proteomes" id="UP000283530"/>
    </source>
</evidence>
<feature type="domain" description="Terpene synthase metal-binding" evidence="7">
    <location>
        <begin position="238"/>
        <end position="350"/>
    </location>
</feature>
<dbReference type="Pfam" id="PF01397">
    <property type="entry name" value="Terpene_synth"/>
    <property type="match status" value="1"/>
</dbReference>
<feature type="domain" description="Terpene synthase N-terminal" evidence="6">
    <location>
        <begin position="21"/>
        <end position="173"/>
    </location>
</feature>
<dbReference type="OrthoDB" id="1936865at2759"/>
<dbReference type="Pfam" id="PF03936">
    <property type="entry name" value="Terpene_synth_C"/>
    <property type="match status" value="1"/>
</dbReference>
<gene>
    <name evidence="8" type="ORF">CKAN_01222000</name>
</gene>
<dbReference type="InterPro" id="IPR044814">
    <property type="entry name" value="Terpene_cyclase_plant_C1"/>
</dbReference>
<dbReference type="InterPro" id="IPR050148">
    <property type="entry name" value="Terpene_synthase-like"/>
</dbReference>
<dbReference type="GO" id="GO:0016102">
    <property type="term" value="P:diterpenoid biosynthetic process"/>
    <property type="evidence" value="ECO:0007669"/>
    <property type="project" value="InterPro"/>
</dbReference>
<dbReference type="InterPro" id="IPR008930">
    <property type="entry name" value="Terpenoid_cyclase/PrenylTrfase"/>
</dbReference>
<sequence>MCLLNLIVRLSYVDHTQDVSHTGRVVELKNYVRGLLLDSSGPLTKVELINHLQRLGVGYLFEEEIRTVLDAIWKGKDIEIENDLHATALRFRILRQNGYDASIDYFNSFIDEMGSFKACLCEDTKGLLSLYEASYLAFPGETRMDEAKAFAKRHLKDRKGKIDTRFEEQVDHAFELPIHYRMLRLEARWYIDMCEKDETMDPVILELAKLDYNILQASYQKDVQNGSFPTMYYRWWRQLGLVEKLPFIRDRWLECYLFSLSITYEPQYGYGREVLNKVNQMITLLDDTYDVYGTVEELELFTDAIDRWDTSAIKQLPEYMRTSFLALLNFGNDLGYDTLKDQGWDVIPCVGKLDEIARGDVPKSIQCYMHEANVSEAIAREHIRGIIDETWKEMNKEYVTDHVFPRAFADAAVGLAQRAECVYVNGDGFGRNQSNSEINGQVMSLVVEPIPINNV</sequence>
<evidence type="ECO:0000256" key="1">
    <source>
        <dbReference type="ARBA" id="ARBA00001946"/>
    </source>
</evidence>
<dbReference type="CDD" id="cd00684">
    <property type="entry name" value="Terpene_cyclase_plant_C1"/>
    <property type="match status" value="1"/>
</dbReference>
<evidence type="ECO:0000256" key="3">
    <source>
        <dbReference type="ARBA" id="ARBA00022723"/>
    </source>
</evidence>
<evidence type="ECO:0000313" key="8">
    <source>
        <dbReference type="EMBL" id="RWR83465.1"/>
    </source>
</evidence>
<dbReference type="SUPFAM" id="SSF48576">
    <property type="entry name" value="Terpenoid synthases"/>
    <property type="match status" value="1"/>
</dbReference>
<protein>
    <submittedName>
        <fullName evidence="8">Alpha-terpineol synthase, chloroplastic</fullName>
    </submittedName>
</protein>
<evidence type="ECO:0000256" key="2">
    <source>
        <dbReference type="ARBA" id="ARBA00004721"/>
    </source>
</evidence>
<dbReference type="Gene3D" id="1.50.10.130">
    <property type="entry name" value="Terpene synthase, N-terminal domain"/>
    <property type="match status" value="1"/>
</dbReference>
<reference evidence="8 9" key="1">
    <citation type="journal article" date="2019" name="Nat. Plants">
        <title>Stout camphor tree genome fills gaps in understanding of flowering plant genome evolution.</title>
        <authorList>
            <person name="Chaw S.M."/>
            <person name="Liu Y.C."/>
            <person name="Wu Y.W."/>
            <person name="Wang H.Y."/>
            <person name="Lin C.I."/>
            <person name="Wu C.S."/>
            <person name="Ke H.M."/>
            <person name="Chang L.Y."/>
            <person name="Hsu C.Y."/>
            <person name="Yang H.T."/>
            <person name="Sudianto E."/>
            <person name="Hsu M.H."/>
            <person name="Wu K.P."/>
            <person name="Wang L.N."/>
            <person name="Leebens-Mack J.H."/>
            <person name="Tsai I.J."/>
        </authorList>
    </citation>
    <scope>NUCLEOTIDE SEQUENCE [LARGE SCALE GENOMIC DNA]</scope>
    <source>
        <strain evidence="9">cv. Chaw 1501</strain>
        <tissue evidence="8">Young leaves</tissue>
    </source>
</reference>
<comment type="cofactor">
    <cofactor evidence="1">
        <name>Mg(2+)</name>
        <dbReference type="ChEBI" id="CHEBI:18420"/>
    </cofactor>
</comment>
<comment type="similarity">
    <text evidence="5">Belongs to the terpene synthase family. Tpsb subfamily.</text>
</comment>
<dbReference type="AlphaFoldDB" id="A0A443NY58"/>
<proteinExistence type="inferred from homology"/>
<dbReference type="InterPro" id="IPR001906">
    <property type="entry name" value="Terpene_synth_N"/>
</dbReference>
<dbReference type="UniPathway" id="UPA00213"/>
<dbReference type="FunFam" id="1.50.10.130:FF:000001">
    <property type="entry name" value="Isoprene synthase, chloroplastic"/>
    <property type="match status" value="1"/>
</dbReference>
<dbReference type="PANTHER" id="PTHR31225">
    <property type="entry name" value="OS04G0344100 PROTEIN-RELATED"/>
    <property type="match status" value="1"/>
</dbReference>
<dbReference type="EMBL" id="QPKB01000004">
    <property type="protein sequence ID" value="RWR83465.1"/>
    <property type="molecule type" value="Genomic_DNA"/>
</dbReference>
<dbReference type="InterPro" id="IPR008949">
    <property type="entry name" value="Isoprenoid_synthase_dom_sf"/>
</dbReference>
<organism evidence="8 9">
    <name type="scientific">Cinnamomum micranthum f. kanehirae</name>
    <dbReference type="NCBI Taxonomy" id="337451"/>
    <lineage>
        <taxon>Eukaryota</taxon>
        <taxon>Viridiplantae</taxon>
        <taxon>Streptophyta</taxon>
        <taxon>Embryophyta</taxon>
        <taxon>Tracheophyta</taxon>
        <taxon>Spermatophyta</taxon>
        <taxon>Magnoliopsida</taxon>
        <taxon>Magnoliidae</taxon>
        <taxon>Laurales</taxon>
        <taxon>Lauraceae</taxon>
        <taxon>Cinnamomum</taxon>
    </lineage>
</organism>
<dbReference type="Pfam" id="PF19086">
    <property type="entry name" value="Terpene_syn_C_2"/>
    <property type="match status" value="1"/>
</dbReference>
<keyword evidence="3" id="KW-0479">Metal-binding</keyword>
<dbReference type="Gene3D" id="1.10.600.10">
    <property type="entry name" value="Farnesyl Diphosphate Synthase"/>
    <property type="match status" value="2"/>
</dbReference>
<dbReference type="GO" id="GO:0010333">
    <property type="term" value="F:terpene synthase activity"/>
    <property type="evidence" value="ECO:0007669"/>
    <property type="project" value="InterPro"/>
</dbReference>
<accession>A0A443NY58</accession>
<dbReference type="InterPro" id="IPR036965">
    <property type="entry name" value="Terpene_synth_N_sf"/>
</dbReference>
<keyword evidence="9" id="KW-1185">Reference proteome</keyword>
<comment type="caution">
    <text evidence="8">The sequence shown here is derived from an EMBL/GenBank/DDBJ whole genome shotgun (WGS) entry which is preliminary data.</text>
</comment>
<evidence type="ECO:0000259" key="6">
    <source>
        <dbReference type="Pfam" id="PF01397"/>
    </source>
</evidence>